<evidence type="ECO:0000256" key="4">
    <source>
        <dbReference type="ARBA" id="ARBA00022475"/>
    </source>
</evidence>
<evidence type="ECO:0000256" key="2">
    <source>
        <dbReference type="ARBA" id="ARBA00004953"/>
    </source>
</evidence>
<keyword evidence="5 9" id="KW-0169">Cobalamin biosynthesis</keyword>
<evidence type="ECO:0000313" key="10">
    <source>
        <dbReference type="EMBL" id="MBC3936715.1"/>
    </source>
</evidence>
<dbReference type="EMBL" id="JACOGG010000019">
    <property type="protein sequence ID" value="MBC3936715.1"/>
    <property type="molecule type" value="Genomic_DNA"/>
</dbReference>
<comment type="subcellular location">
    <subcellularLocation>
        <location evidence="1 9">Cell membrane</location>
        <topology evidence="1 9">Multi-pass membrane protein</topology>
    </subcellularLocation>
</comment>
<accession>A0A923I5G6</accession>
<organism evidence="10 11">
    <name type="scientific">Undibacterium rugosum</name>
    <dbReference type="NCBI Taxonomy" id="2762291"/>
    <lineage>
        <taxon>Bacteria</taxon>
        <taxon>Pseudomonadati</taxon>
        <taxon>Pseudomonadota</taxon>
        <taxon>Betaproteobacteria</taxon>
        <taxon>Burkholderiales</taxon>
        <taxon>Oxalobacteraceae</taxon>
        <taxon>Undibacterium</taxon>
    </lineage>
</organism>
<evidence type="ECO:0000256" key="8">
    <source>
        <dbReference type="ARBA" id="ARBA00023136"/>
    </source>
</evidence>
<dbReference type="PANTHER" id="PTHR34308">
    <property type="entry name" value="COBALAMIN BIOSYNTHESIS PROTEIN CBIB"/>
    <property type="match status" value="1"/>
</dbReference>
<proteinExistence type="inferred from homology"/>
<evidence type="ECO:0000256" key="3">
    <source>
        <dbReference type="ARBA" id="ARBA00006263"/>
    </source>
</evidence>
<dbReference type="GO" id="GO:0048472">
    <property type="term" value="F:threonine-phosphate decarboxylase activity"/>
    <property type="evidence" value="ECO:0007669"/>
    <property type="project" value="InterPro"/>
</dbReference>
<comment type="caution">
    <text evidence="10">The sequence shown here is derived from an EMBL/GenBank/DDBJ whole genome shotgun (WGS) entry which is preliminary data.</text>
</comment>
<evidence type="ECO:0000256" key="7">
    <source>
        <dbReference type="ARBA" id="ARBA00022989"/>
    </source>
</evidence>
<comment type="similarity">
    <text evidence="3 9">Belongs to the CobD/CbiB family.</text>
</comment>
<dbReference type="NCBIfam" id="TIGR00380">
    <property type="entry name" value="cobal_cbiB"/>
    <property type="match status" value="1"/>
</dbReference>
<evidence type="ECO:0000256" key="5">
    <source>
        <dbReference type="ARBA" id="ARBA00022573"/>
    </source>
</evidence>
<feature type="transmembrane region" description="Helical" evidence="9">
    <location>
        <begin position="56"/>
        <end position="76"/>
    </location>
</feature>
<feature type="transmembrane region" description="Helical" evidence="9">
    <location>
        <begin position="296"/>
        <end position="316"/>
    </location>
</feature>
<dbReference type="InterPro" id="IPR004485">
    <property type="entry name" value="Cobalamin_biosynth_CobD/CbiB"/>
</dbReference>
<keyword evidence="4 9" id="KW-1003">Cell membrane</keyword>
<name>A0A923I5G6_9BURK</name>
<comment type="pathway">
    <text evidence="2 9">Cofactor biosynthesis; adenosylcobalamin biosynthesis.</text>
</comment>
<feature type="transmembrane region" description="Helical" evidence="9">
    <location>
        <begin position="155"/>
        <end position="176"/>
    </location>
</feature>
<dbReference type="AlphaFoldDB" id="A0A923I5G6"/>
<dbReference type="Proteomes" id="UP000612361">
    <property type="component" value="Unassembled WGS sequence"/>
</dbReference>
<keyword evidence="6 9" id="KW-0812">Transmembrane</keyword>
<keyword evidence="7 9" id="KW-1133">Transmembrane helix</keyword>
<evidence type="ECO:0000256" key="1">
    <source>
        <dbReference type="ARBA" id="ARBA00004651"/>
    </source>
</evidence>
<dbReference type="HAMAP" id="MF_00024">
    <property type="entry name" value="CobD_CbiB"/>
    <property type="match status" value="1"/>
</dbReference>
<evidence type="ECO:0000313" key="11">
    <source>
        <dbReference type="Proteomes" id="UP000612361"/>
    </source>
</evidence>
<dbReference type="GO" id="GO:0015420">
    <property type="term" value="F:ABC-type vitamin B12 transporter activity"/>
    <property type="evidence" value="ECO:0007669"/>
    <property type="project" value="UniProtKB-UniRule"/>
</dbReference>
<dbReference type="RefSeq" id="WP_186882284.1">
    <property type="nucleotide sequence ID" value="NZ_JACOGG010000019.1"/>
</dbReference>
<dbReference type="Pfam" id="PF03186">
    <property type="entry name" value="CobD_Cbib"/>
    <property type="match status" value="1"/>
</dbReference>
<dbReference type="GO" id="GO:0009236">
    <property type="term" value="P:cobalamin biosynthetic process"/>
    <property type="evidence" value="ECO:0007669"/>
    <property type="project" value="UniProtKB-UniRule"/>
</dbReference>
<keyword evidence="11" id="KW-1185">Reference proteome</keyword>
<reference evidence="10" key="1">
    <citation type="submission" date="2020-08" db="EMBL/GenBank/DDBJ databases">
        <title>Novel species isolated from subtropical streams in China.</title>
        <authorList>
            <person name="Lu H."/>
        </authorList>
    </citation>
    <scope>NUCLEOTIDE SEQUENCE</scope>
    <source>
        <strain evidence="10">CY7W</strain>
    </source>
</reference>
<gene>
    <name evidence="9" type="primary">cobD</name>
    <name evidence="10" type="ORF">H8K47_15210</name>
</gene>
<dbReference type="GO" id="GO:0005886">
    <property type="term" value="C:plasma membrane"/>
    <property type="evidence" value="ECO:0007669"/>
    <property type="project" value="UniProtKB-SubCell"/>
</dbReference>
<evidence type="ECO:0000256" key="6">
    <source>
        <dbReference type="ARBA" id="ARBA00022692"/>
    </source>
</evidence>
<keyword evidence="8 9" id="KW-0472">Membrane</keyword>
<dbReference type="PANTHER" id="PTHR34308:SF1">
    <property type="entry name" value="COBALAMIN BIOSYNTHESIS PROTEIN CBIB"/>
    <property type="match status" value="1"/>
</dbReference>
<sequence>MLTGLTLSCALLLGVLLDGLLGETRRWHPLIGFGKLANLIERWLNHAKASRYQGGLAWAVCVLPIVLLVQAALYAAAYTSLWLAPLLHAALLYVCLGLRSLREHNLPIQQALEAGDLDQARQLTARIVSRDTAEADAAYLSKASVESVLENGCDAVFGTLFWFLLLGGAGAVLYRLSNTLDAMWGYRSPRFLRFGCVAARVDDVLNLIPARLTALSYALLGNTRLALHCWRTQTAAWPSPNAGPVMAAGAGALGVQLGGSARYDGQDEQRPPLGAGRSAAPSDILAAWHLVWHSTLLWLGIAVLLTLGLGQGGIFYA</sequence>
<comment type="caution">
    <text evidence="9">Lacks conserved residue(s) required for the propagation of feature annotation.</text>
</comment>
<evidence type="ECO:0000256" key="9">
    <source>
        <dbReference type="HAMAP-Rule" id="MF_00024"/>
    </source>
</evidence>
<comment type="function">
    <text evidence="9">Converts cobyric acid to cobinamide by the addition of aminopropanol on the F carboxylic group.</text>
</comment>
<protein>
    <recommendedName>
        <fullName evidence="9">Cobalamin biosynthesis protein CobD</fullName>
    </recommendedName>
</protein>